<name>A0AAV7QHW6_PLEWA</name>
<dbReference type="Proteomes" id="UP001066276">
    <property type="component" value="Chromosome 6"/>
</dbReference>
<accession>A0AAV7QHW6</accession>
<feature type="compositionally biased region" description="Polar residues" evidence="1">
    <location>
        <begin position="49"/>
        <end position="65"/>
    </location>
</feature>
<reference evidence="2" key="1">
    <citation type="journal article" date="2022" name="bioRxiv">
        <title>Sequencing and chromosome-scale assembly of the giantPleurodeles waltlgenome.</title>
        <authorList>
            <person name="Brown T."/>
            <person name="Elewa A."/>
            <person name="Iarovenko S."/>
            <person name="Subramanian E."/>
            <person name="Araus A.J."/>
            <person name="Petzold A."/>
            <person name="Susuki M."/>
            <person name="Suzuki K.-i.T."/>
            <person name="Hayashi T."/>
            <person name="Toyoda A."/>
            <person name="Oliveira C."/>
            <person name="Osipova E."/>
            <person name="Leigh N.D."/>
            <person name="Simon A."/>
            <person name="Yun M.H."/>
        </authorList>
    </citation>
    <scope>NUCLEOTIDE SEQUENCE</scope>
    <source>
        <strain evidence="2">20211129_DDA</strain>
        <tissue evidence="2">Liver</tissue>
    </source>
</reference>
<protein>
    <submittedName>
        <fullName evidence="2">Uncharacterized protein</fullName>
    </submittedName>
</protein>
<feature type="compositionally biased region" description="Low complexity" evidence="1">
    <location>
        <begin position="19"/>
        <end position="28"/>
    </location>
</feature>
<comment type="caution">
    <text evidence="2">The sequence shown here is derived from an EMBL/GenBank/DDBJ whole genome shotgun (WGS) entry which is preliminary data.</text>
</comment>
<feature type="region of interest" description="Disordered" evidence="1">
    <location>
        <begin position="1"/>
        <end position="105"/>
    </location>
</feature>
<evidence type="ECO:0000313" key="3">
    <source>
        <dbReference type="Proteomes" id="UP001066276"/>
    </source>
</evidence>
<evidence type="ECO:0000313" key="2">
    <source>
        <dbReference type="EMBL" id="KAJ1137878.1"/>
    </source>
</evidence>
<keyword evidence="3" id="KW-1185">Reference proteome</keyword>
<gene>
    <name evidence="2" type="ORF">NDU88_004274</name>
</gene>
<evidence type="ECO:0000256" key="1">
    <source>
        <dbReference type="SAM" id="MobiDB-lite"/>
    </source>
</evidence>
<dbReference type="EMBL" id="JANPWB010000010">
    <property type="protein sequence ID" value="KAJ1137878.1"/>
    <property type="molecule type" value="Genomic_DNA"/>
</dbReference>
<proteinExistence type="predicted"/>
<sequence length="154" mass="16453">MRPTPAGAKKCPLGACSNTRTPARAGRASPRRPDASRARLCNSPKRPVRSQSPDTNRGTGPSLDSPSRGERYLRRSVSINDERSPSSGGASHKGGQLAGRLAPPPLKEGIYADDFTLLQDGCRSRMVICVNAATRHRYIAFNGAYATDMTLSGD</sequence>
<organism evidence="2 3">
    <name type="scientific">Pleurodeles waltl</name>
    <name type="common">Iberian ribbed newt</name>
    <dbReference type="NCBI Taxonomy" id="8319"/>
    <lineage>
        <taxon>Eukaryota</taxon>
        <taxon>Metazoa</taxon>
        <taxon>Chordata</taxon>
        <taxon>Craniata</taxon>
        <taxon>Vertebrata</taxon>
        <taxon>Euteleostomi</taxon>
        <taxon>Amphibia</taxon>
        <taxon>Batrachia</taxon>
        <taxon>Caudata</taxon>
        <taxon>Salamandroidea</taxon>
        <taxon>Salamandridae</taxon>
        <taxon>Pleurodelinae</taxon>
        <taxon>Pleurodeles</taxon>
    </lineage>
</organism>
<dbReference type="AlphaFoldDB" id="A0AAV7QHW6"/>